<dbReference type="InterPro" id="IPR035919">
    <property type="entry name" value="EAL_sf"/>
</dbReference>
<evidence type="ECO:0000259" key="1">
    <source>
        <dbReference type="PROSITE" id="PS50883"/>
    </source>
</evidence>
<dbReference type="Gene3D" id="3.20.20.450">
    <property type="entry name" value="EAL domain"/>
    <property type="match status" value="1"/>
</dbReference>
<dbReference type="PANTHER" id="PTHR44757:SF2">
    <property type="entry name" value="BIOFILM ARCHITECTURE MAINTENANCE PROTEIN MBAA"/>
    <property type="match status" value="1"/>
</dbReference>
<proteinExistence type="predicted"/>
<evidence type="ECO:0000313" key="2">
    <source>
        <dbReference type="EMBL" id="NML62767.1"/>
    </source>
</evidence>
<evidence type="ECO:0000313" key="3">
    <source>
        <dbReference type="Proteomes" id="UP000583752"/>
    </source>
</evidence>
<dbReference type="InterPro" id="IPR001633">
    <property type="entry name" value="EAL_dom"/>
</dbReference>
<protein>
    <submittedName>
        <fullName evidence="2">EAL domain-containing protein</fullName>
    </submittedName>
</protein>
<name>A0A848HP36_9BURK</name>
<gene>
    <name evidence="2" type="ORF">HHL21_17110</name>
</gene>
<comment type="caution">
    <text evidence="2">The sequence shown here is derived from an EMBL/GenBank/DDBJ whole genome shotgun (WGS) entry which is preliminary data.</text>
</comment>
<dbReference type="PANTHER" id="PTHR44757">
    <property type="entry name" value="DIGUANYLATE CYCLASE DGCP"/>
    <property type="match status" value="1"/>
</dbReference>
<organism evidence="2 3">
    <name type="scientific">Massilia polaris</name>
    <dbReference type="NCBI Taxonomy" id="2728846"/>
    <lineage>
        <taxon>Bacteria</taxon>
        <taxon>Pseudomonadati</taxon>
        <taxon>Pseudomonadota</taxon>
        <taxon>Betaproteobacteria</taxon>
        <taxon>Burkholderiales</taxon>
        <taxon>Oxalobacteraceae</taxon>
        <taxon>Telluria group</taxon>
        <taxon>Massilia</taxon>
    </lineage>
</organism>
<dbReference type="EMBL" id="JABBGG010000010">
    <property type="protein sequence ID" value="NML62767.1"/>
    <property type="molecule type" value="Genomic_DNA"/>
</dbReference>
<dbReference type="Proteomes" id="UP000583752">
    <property type="component" value="Unassembled WGS sequence"/>
</dbReference>
<dbReference type="PROSITE" id="PS50883">
    <property type="entry name" value="EAL"/>
    <property type="match status" value="1"/>
</dbReference>
<accession>A0A848HP36</accession>
<sequence length="60" mass="6668">MKVIAEGVESADQRDWLASQHCDDVQGFLFGQPVLPDEFELLLASQPFMTGPPHRIQSPS</sequence>
<dbReference type="InterPro" id="IPR052155">
    <property type="entry name" value="Biofilm_reg_signaling"/>
</dbReference>
<feature type="domain" description="EAL" evidence="1">
    <location>
        <begin position="1"/>
        <end position="47"/>
    </location>
</feature>
<dbReference type="AlphaFoldDB" id="A0A848HP36"/>
<keyword evidence="3" id="KW-1185">Reference proteome</keyword>
<reference evidence="2 3" key="1">
    <citation type="submission" date="2020-04" db="EMBL/GenBank/DDBJ databases">
        <title>Massilia sp. RP-1-19 isolated from soil.</title>
        <authorList>
            <person name="Dahal R.H."/>
        </authorList>
    </citation>
    <scope>NUCLEOTIDE SEQUENCE [LARGE SCALE GENOMIC DNA]</scope>
    <source>
        <strain evidence="2 3">RP-1-19</strain>
    </source>
</reference>
<dbReference type="SUPFAM" id="SSF141868">
    <property type="entry name" value="EAL domain-like"/>
    <property type="match status" value="1"/>
</dbReference>